<dbReference type="OrthoDB" id="3615236at2"/>
<feature type="domain" description="Xylose isomerase-like TIM barrel" evidence="1">
    <location>
        <begin position="27"/>
        <end position="276"/>
    </location>
</feature>
<evidence type="ECO:0000313" key="3">
    <source>
        <dbReference type="Proteomes" id="UP000058012"/>
    </source>
</evidence>
<dbReference type="STRING" id="1117702.AQZ52_08650"/>
<dbReference type="AlphaFoldDB" id="A0A117UVL3"/>
<dbReference type="RefSeq" id="WP_067908520.1">
    <property type="nucleotide sequence ID" value="NZ_KQ954244.1"/>
</dbReference>
<evidence type="ECO:0000259" key="1">
    <source>
        <dbReference type="Pfam" id="PF01261"/>
    </source>
</evidence>
<keyword evidence="3" id="KW-1185">Reference proteome</keyword>
<reference evidence="2 3" key="1">
    <citation type="submission" date="2015-10" db="EMBL/GenBank/DDBJ databases">
        <title>Draft genome sequence of Novosphingobium fuchskuhlense DSM 25065 isolated from a surface water sample of the southwest basin of Lake Grosse Fuchskuhle.</title>
        <authorList>
            <person name="Ruckert C."/>
            <person name="Winkler A."/>
            <person name="Glaeser J."/>
            <person name="Grossart H.-P."/>
            <person name="Kalinowski J."/>
            <person name="Glaeser S."/>
        </authorList>
    </citation>
    <scope>NUCLEOTIDE SEQUENCE [LARGE SCALE GENOMIC DNA]</scope>
    <source>
        <strain evidence="2 3">FNE08-7</strain>
    </source>
</reference>
<dbReference type="InterPro" id="IPR013022">
    <property type="entry name" value="Xyl_isomerase-like_TIM-brl"/>
</dbReference>
<dbReference type="PANTHER" id="PTHR12110:SF53">
    <property type="entry name" value="BLR5974 PROTEIN"/>
    <property type="match status" value="1"/>
</dbReference>
<dbReference type="Proteomes" id="UP000058012">
    <property type="component" value="Unassembled WGS sequence"/>
</dbReference>
<dbReference type="InterPro" id="IPR036237">
    <property type="entry name" value="Xyl_isomerase-like_sf"/>
</dbReference>
<gene>
    <name evidence="2" type="ORF">AQZ52_08650</name>
</gene>
<evidence type="ECO:0000313" key="2">
    <source>
        <dbReference type="EMBL" id="KUR71671.1"/>
    </source>
</evidence>
<sequence>MGSLKYGVSVYSYVNDFGSVMTLEDAFDHIADTGATGIEILGEGQVEGYPEPSAAWLDTWFGLVDRYKLEPTNMCSWIDTRVTLTRNLTVEEGAADLAQDLRLAHRLGFKFLRPKFGVTSHELDPDPQWEAYVERNLDLAHQLGVVICPEIHAPTPIKHRVTDAYIAFIERTGTKNFGLMIDTGIFQDRPLTHWGSHQINDEMRQHMAFLNGIAVPPEQFLEIAQYVVFIQAKFHDIDDSLEDLNIPWRPVMSAILRSGYSGWLSSEYEGLRSPWRAIDQVRRQQVLLRKLEAEYEAGLLA</sequence>
<dbReference type="InterPro" id="IPR050312">
    <property type="entry name" value="IolE/XylAMocC-like"/>
</dbReference>
<comment type="caution">
    <text evidence="2">The sequence shown here is derived from an EMBL/GenBank/DDBJ whole genome shotgun (WGS) entry which is preliminary data.</text>
</comment>
<dbReference type="EMBL" id="LLZS01000006">
    <property type="protein sequence ID" value="KUR71671.1"/>
    <property type="molecule type" value="Genomic_DNA"/>
</dbReference>
<name>A0A117UVL3_9SPHN</name>
<dbReference type="Pfam" id="PF01261">
    <property type="entry name" value="AP_endonuc_2"/>
    <property type="match status" value="1"/>
</dbReference>
<protein>
    <submittedName>
        <fullName evidence="2">Xylose isomerase</fullName>
    </submittedName>
</protein>
<dbReference type="PANTHER" id="PTHR12110">
    <property type="entry name" value="HYDROXYPYRUVATE ISOMERASE"/>
    <property type="match status" value="1"/>
</dbReference>
<dbReference type="GO" id="GO:0016853">
    <property type="term" value="F:isomerase activity"/>
    <property type="evidence" value="ECO:0007669"/>
    <property type="project" value="UniProtKB-KW"/>
</dbReference>
<proteinExistence type="predicted"/>
<keyword evidence="2" id="KW-0413">Isomerase</keyword>
<dbReference type="SUPFAM" id="SSF51658">
    <property type="entry name" value="Xylose isomerase-like"/>
    <property type="match status" value="1"/>
</dbReference>
<dbReference type="Gene3D" id="3.20.20.150">
    <property type="entry name" value="Divalent-metal-dependent TIM barrel enzymes"/>
    <property type="match status" value="1"/>
</dbReference>
<accession>A0A117UVL3</accession>
<organism evidence="2 3">
    <name type="scientific">Novosphingobium fuchskuhlense</name>
    <dbReference type="NCBI Taxonomy" id="1117702"/>
    <lineage>
        <taxon>Bacteria</taxon>
        <taxon>Pseudomonadati</taxon>
        <taxon>Pseudomonadota</taxon>
        <taxon>Alphaproteobacteria</taxon>
        <taxon>Sphingomonadales</taxon>
        <taxon>Sphingomonadaceae</taxon>
        <taxon>Novosphingobium</taxon>
    </lineage>
</organism>